<dbReference type="GO" id="GO:0005516">
    <property type="term" value="F:calmodulin binding"/>
    <property type="evidence" value="ECO:0007669"/>
    <property type="project" value="UniProtKB-ARBA"/>
</dbReference>
<dbReference type="Gene3D" id="1.20.1020.10">
    <property type="entry name" value="TAZ domain"/>
    <property type="match status" value="1"/>
</dbReference>
<gene>
    <name evidence="7" type="ORF">M569_07322</name>
</gene>
<dbReference type="GO" id="GO:0009725">
    <property type="term" value="P:response to hormone"/>
    <property type="evidence" value="ECO:0007669"/>
    <property type="project" value="UniProtKB-ARBA"/>
</dbReference>
<feature type="non-terminal residue" evidence="7">
    <location>
        <position position="1"/>
    </location>
</feature>
<dbReference type="Gene3D" id="1.25.40.420">
    <property type="match status" value="1"/>
</dbReference>
<comment type="pathway">
    <text evidence="1">Protein modification; protein ubiquitination.</text>
</comment>
<dbReference type="PANTHER" id="PTHR46287">
    <property type="entry name" value="BTB/POZ AND TAZ DOMAIN-CONTAINING PROTEIN 3-RELATED"/>
    <property type="match status" value="1"/>
</dbReference>
<evidence type="ECO:0000256" key="2">
    <source>
        <dbReference type="ARBA" id="ARBA00022723"/>
    </source>
</evidence>
<dbReference type="SMART" id="SM00225">
    <property type="entry name" value="BTB"/>
    <property type="match status" value="1"/>
</dbReference>
<feature type="non-terminal residue" evidence="7">
    <location>
        <position position="331"/>
    </location>
</feature>
<dbReference type="GO" id="GO:0009751">
    <property type="term" value="P:response to salicylic acid"/>
    <property type="evidence" value="ECO:0007669"/>
    <property type="project" value="UniProtKB-ARBA"/>
</dbReference>
<accession>S8CJV0</accession>
<evidence type="ECO:0000313" key="8">
    <source>
        <dbReference type="Proteomes" id="UP000015453"/>
    </source>
</evidence>
<dbReference type="OrthoDB" id="6359816at2759"/>
<dbReference type="GO" id="GO:0042542">
    <property type="term" value="P:response to hydrogen peroxide"/>
    <property type="evidence" value="ECO:0007669"/>
    <property type="project" value="UniProtKB-ARBA"/>
</dbReference>
<keyword evidence="4" id="KW-0833">Ubl conjugation pathway</keyword>
<dbReference type="SUPFAM" id="SSF54695">
    <property type="entry name" value="POZ domain"/>
    <property type="match status" value="1"/>
</dbReference>
<evidence type="ECO:0000259" key="6">
    <source>
        <dbReference type="PROSITE" id="PS50097"/>
    </source>
</evidence>
<comment type="caution">
    <text evidence="7">The sequence shown here is derived from an EMBL/GenBank/DDBJ whole genome shotgun (WGS) entry which is preliminary data.</text>
</comment>
<evidence type="ECO:0000256" key="5">
    <source>
        <dbReference type="ARBA" id="ARBA00022833"/>
    </source>
</evidence>
<protein>
    <recommendedName>
        <fullName evidence="6">BTB domain-containing protein</fullName>
    </recommendedName>
</protein>
<evidence type="ECO:0000256" key="3">
    <source>
        <dbReference type="ARBA" id="ARBA00022771"/>
    </source>
</evidence>
<dbReference type="InterPro" id="IPR011333">
    <property type="entry name" value="SKP1/BTB/POZ_sf"/>
</dbReference>
<keyword evidence="5" id="KW-0862">Zinc</keyword>
<dbReference type="InterPro" id="IPR044513">
    <property type="entry name" value="BT1/2/3/4/5"/>
</dbReference>
<dbReference type="AlphaFoldDB" id="S8CJV0"/>
<organism evidence="7 8">
    <name type="scientific">Genlisea aurea</name>
    <dbReference type="NCBI Taxonomy" id="192259"/>
    <lineage>
        <taxon>Eukaryota</taxon>
        <taxon>Viridiplantae</taxon>
        <taxon>Streptophyta</taxon>
        <taxon>Embryophyta</taxon>
        <taxon>Tracheophyta</taxon>
        <taxon>Spermatophyta</taxon>
        <taxon>Magnoliopsida</taxon>
        <taxon>eudicotyledons</taxon>
        <taxon>Gunneridae</taxon>
        <taxon>Pentapetalae</taxon>
        <taxon>asterids</taxon>
        <taxon>lamiids</taxon>
        <taxon>Lamiales</taxon>
        <taxon>Lentibulariaceae</taxon>
        <taxon>Genlisea</taxon>
    </lineage>
</organism>
<dbReference type="Gene3D" id="3.30.710.10">
    <property type="entry name" value="Potassium Channel Kv1.1, Chain A"/>
    <property type="match status" value="1"/>
</dbReference>
<feature type="domain" description="BTB" evidence="6">
    <location>
        <begin position="14"/>
        <end position="82"/>
    </location>
</feature>
<dbReference type="InterPro" id="IPR000197">
    <property type="entry name" value="Znf_TAZ"/>
</dbReference>
<proteinExistence type="predicted"/>
<dbReference type="SMART" id="SM00551">
    <property type="entry name" value="ZnF_TAZ"/>
    <property type="match status" value="1"/>
</dbReference>
<sequence>RTALDRLFDEAYRADVSISTDGGSVLYAHSNILGIASPVFKAILSQQPGKRLRKELRINGVPPEAVRIFIRFLYSSSSSFQDCDRETLNECLVPLLVLSHAYAIPHLKRLCERRMEEDEERFITTANAIDVFQLALLCDAPRLALICHRFIVRNLKAVSGSEGWRDMRESHPVLEKEILASVAAEESAKRERTRKAKERKVYELLYEAMEALVVICSRDGDEKQHHHHIVGGGGGAREGLAALIRHLEGCKTRGGCVHCRRMWQILELHSFMCGRKGGEEEEGGCCRVPLCRNFREKRRRRKKEDMMRWRILVQKTVRSKSITGAPFFSLQ</sequence>
<keyword evidence="2" id="KW-0479">Metal-binding</keyword>
<keyword evidence="3" id="KW-0863">Zinc-finger</keyword>
<name>S8CJV0_9LAMI</name>
<dbReference type="InterPro" id="IPR000210">
    <property type="entry name" value="BTB/POZ_dom"/>
</dbReference>
<dbReference type="EMBL" id="AUSU01003108">
    <property type="protein sequence ID" value="EPS67454.1"/>
    <property type="molecule type" value="Genomic_DNA"/>
</dbReference>
<dbReference type="PANTHER" id="PTHR46287:SF11">
    <property type="entry name" value="BTB_POZ AND TAZ DOMAIN-CONTAINING PROTEIN 4"/>
    <property type="match status" value="1"/>
</dbReference>
<evidence type="ECO:0000256" key="4">
    <source>
        <dbReference type="ARBA" id="ARBA00022786"/>
    </source>
</evidence>
<dbReference type="GO" id="GO:0006355">
    <property type="term" value="P:regulation of DNA-templated transcription"/>
    <property type="evidence" value="ECO:0007669"/>
    <property type="project" value="UniProtKB-ARBA"/>
</dbReference>
<evidence type="ECO:0000313" key="7">
    <source>
        <dbReference type="EMBL" id="EPS67454.1"/>
    </source>
</evidence>
<dbReference type="Proteomes" id="UP000015453">
    <property type="component" value="Unassembled WGS sequence"/>
</dbReference>
<dbReference type="SUPFAM" id="SSF57933">
    <property type="entry name" value="TAZ domain"/>
    <property type="match status" value="1"/>
</dbReference>
<dbReference type="FunFam" id="1.25.40.420:FF:000012">
    <property type="entry name" value="BTB/POZ and TAZ domain-containing protein 2"/>
    <property type="match status" value="1"/>
</dbReference>
<dbReference type="GO" id="GO:0008270">
    <property type="term" value="F:zinc ion binding"/>
    <property type="evidence" value="ECO:0007669"/>
    <property type="project" value="UniProtKB-KW"/>
</dbReference>
<dbReference type="PROSITE" id="PS50097">
    <property type="entry name" value="BTB"/>
    <property type="match status" value="1"/>
</dbReference>
<reference evidence="7 8" key="1">
    <citation type="journal article" date="2013" name="BMC Genomics">
        <title>The miniature genome of a carnivorous plant Genlisea aurea contains a low number of genes and short non-coding sequences.</title>
        <authorList>
            <person name="Leushkin E.V."/>
            <person name="Sutormin R.A."/>
            <person name="Nabieva E.R."/>
            <person name="Penin A.A."/>
            <person name="Kondrashov A.S."/>
            <person name="Logacheva M.D."/>
        </authorList>
    </citation>
    <scope>NUCLEOTIDE SEQUENCE [LARGE SCALE GENOMIC DNA]</scope>
</reference>
<dbReference type="Pfam" id="PF00651">
    <property type="entry name" value="BTB"/>
    <property type="match status" value="1"/>
</dbReference>
<evidence type="ECO:0000256" key="1">
    <source>
        <dbReference type="ARBA" id="ARBA00004906"/>
    </source>
</evidence>
<keyword evidence="8" id="KW-1185">Reference proteome</keyword>
<dbReference type="InterPro" id="IPR035898">
    <property type="entry name" value="TAZ_dom_sf"/>
</dbReference>